<keyword evidence="2" id="KW-0472">Membrane</keyword>
<proteinExistence type="inferred from homology"/>
<evidence type="ECO:0000313" key="4">
    <source>
        <dbReference type="Proteomes" id="UP000664332"/>
    </source>
</evidence>
<protein>
    <submittedName>
        <fullName evidence="3">Monovalent cation/H(+) antiporter subunit G</fullName>
    </submittedName>
</protein>
<keyword evidence="2" id="KW-0812">Transmembrane</keyword>
<gene>
    <name evidence="3" type="ORF">JZY06_10970</name>
</gene>
<sequence>MSSPVFDALSAVLIVCGALLALSSSIGLARFRDTVSRMHAVAKPQTLGLILTVTGAIMRIVGLTDSGPEEKGDIGVLLLIIAFTLITAPVIAQRVGRIARKERLYDKKALSRDDTADK</sequence>
<feature type="transmembrane region" description="Helical" evidence="2">
    <location>
        <begin position="6"/>
        <end position="29"/>
    </location>
</feature>
<evidence type="ECO:0000256" key="2">
    <source>
        <dbReference type="SAM" id="Phobius"/>
    </source>
</evidence>
<comment type="similarity">
    <text evidence="1">Belongs to the CPA3 antiporters (TC 2.A.63) subunit G family.</text>
</comment>
<name>A0A939IY37_9CORY</name>
<dbReference type="EMBL" id="JAFLEQ010000017">
    <property type="protein sequence ID" value="MBN9645125.1"/>
    <property type="molecule type" value="Genomic_DNA"/>
</dbReference>
<dbReference type="PANTHER" id="PTHR34703:SF1">
    <property type="entry name" value="ANTIPORTER SUBUNIT MNHG2-RELATED"/>
    <property type="match status" value="1"/>
</dbReference>
<dbReference type="RefSeq" id="WP_207279600.1">
    <property type="nucleotide sequence ID" value="NZ_JAFLEQ010000017.1"/>
</dbReference>
<feature type="transmembrane region" description="Helical" evidence="2">
    <location>
        <begin position="74"/>
        <end position="92"/>
    </location>
</feature>
<comment type="caution">
    <text evidence="3">The sequence shown here is derived from an EMBL/GenBank/DDBJ whole genome shotgun (WGS) entry which is preliminary data.</text>
</comment>
<keyword evidence="2" id="KW-1133">Transmembrane helix</keyword>
<dbReference type="Proteomes" id="UP000664332">
    <property type="component" value="Unassembled WGS sequence"/>
</dbReference>
<reference evidence="3" key="1">
    <citation type="submission" date="2021-03" db="EMBL/GenBank/DDBJ databases">
        <authorList>
            <person name="Sun Q."/>
        </authorList>
    </citation>
    <scope>NUCLEOTIDE SEQUENCE</scope>
    <source>
        <strain evidence="3">CCM 8862</strain>
    </source>
</reference>
<dbReference type="InterPro" id="IPR005133">
    <property type="entry name" value="PhaG_MnhG_YufB"/>
</dbReference>
<dbReference type="GO" id="GO:0015385">
    <property type="term" value="F:sodium:proton antiporter activity"/>
    <property type="evidence" value="ECO:0007669"/>
    <property type="project" value="TreeGrafter"/>
</dbReference>
<evidence type="ECO:0000256" key="1">
    <source>
        <dbReference type="ARBA" id="ARBA00008404"/>
    </source>
</evidence>
<dbReference type="AlphaFoldDB" id="A0A939IY37"/>
<evidence type="ECO:0000313" key="3">
    <source>
        <dbReference type="EMBL" id="MBN9645125.1"/>
    </source>
</evidence>
<dbReference type="PANTHER" id="PTHR34703">
    <property type="entry name" value="ANTIPORTER SUBUNIT MNHG2-RELATED"/>
    <property type="match status" value="1"/>
</dbReference>
<organism evidence="3 4">
    <name type="scientific">Corynebacterium mendelii</name>
    <dbReference type="NCBI Taxonomy" id="2765362"/>
    <lineage>
        <taxon>Bacteria</taxon>
        <taxon>Bacillati</taxon>
        <taxon>Actinomycetota</taxon>
        <taxon>Actinomycetes</taxon>
        <taxon>Mycobacteriales</taxon>
        <taxon>Corynebacteriaceae</taxon>
        <taxon>Corynebacterium</taxon>
    </lineage>
</organism>
<dbReference type="Pfam" id="PF03334">
    <property type="entry name" value="PhaG_MnhG_YufB"/>
    <property type="match status" value="1"/>
</dbReference>
<keyword evidence="4" id="KW-1185">Reference proteome</keyword>
<accession>A0A939IY37</accession>
<feature type="transmembrane region" description="Helical" evidence="2">
    <location>
        <begin position="41"/>
        <end position="62"/>
    </location>
</feature>